<accession>G5GNE2</accession>
<dbReference type="OrthoDB" id="1669211at2"/>
<evidence type="ECO:0000256" key="1">
    <source>
        <dbReference type="SAM" id="SignalP"/>
    </source>
</evidence>
<dbReference type="eggNOG" id="ENOG5033CD6">
    <property type="taxonomic scope" value="Bacteria"/>
</dbReference>
<feature type="chain" id="PRO_5003477439" evidence="1">
    <location>
        <begin position="30"/>
        <end position="256"/>
    </location>
</feature>
<keyword evidence="3" id="KW-1185">Reference proteome</keyword>
<dbReference type="AlphaFoldDB" id="G5GNE2"/>
<dbReference type="RefSeq" id="WP_006692346.1">
    <property type="nucleotide sequence ID" value="NZ_JH376798.1"/>
</dbReference>
<feature type="signal peptide" evidence="1">
    <location>
        <begin position="1"/>
        <end position="29"/>
    </location>
</feature>
<proteinExistence type="predicted"/>
<protein>
    <submittedName>
        <fullName evidence="2">Uncharacterized protein</fullName>
    </submittedName>
</protein>
<keyword evidence="1" id="KW-0732">Signal</keyword>
<reference evidence="2 3" key="1">
    <citation type="submission" date="2011-08" db="EMBL/GenBank/DDBJ databases">
        <title>The Genome Sequence of Selenomonas infelix ATCC 43532.</title>
        <authorList>
            <consortium name="The Broad Institute Genome Sequencing Platform"/>
            <person name="Earl A."/>
            <person name="Ward D."/>
            <person name="Feldgarden M."/>
            <person name="Gevers D."/>
            <person name="Izard J."/>
            <person name="Blanton J.M."/>
            <person name="Baranova O.V."/>
            <person name="Dewhirst F.E."/>
            <person name="Young S.K."/>
            <person name="Zeng Q."/>
            <person name="Gargeya S."/>
            <person name="Fitzgerald M."/>
            <person name="Haas B."/>
            <person name="Abouelleil A."/>
            <person name="Alvarado L."/>
            <person name="Arachchi H.M."/>
            <person name="Berlin A."/>
            <person name="Brown A."/>
            <person name="Chapman S.B."/>
            <person name="Chen Z."/>
            <person name="Dunbar C."/>
            <person name="Freedman E."/>
            <person name="Gearin G."/>
            <person name="Gellesch M."/>
            <person name="Goldberg J."/>
            <person name="Griggs A."/>
            <person name="Gujja S."/>
            <person name="Heiman D."/>
            <person name="Howarth C."/>
            <person name="Larson L."/>
            <person name="Lui A."/>
            <person name="MacDonald P.J.P."/>
            <person name="Montmayeur A."/>
            <person name="Murphy C."/>
            <person name="Neiman D."/>
            <person name="Pearson M."/>
            <person name="Priest M."/>
            <person name="Roberts A."/>
            <person name="Saif S."/>
            <person name="Shea T."/>
            <person name="Shenoy N."/>
            <person name="Sisk P."/>
            <person name="Stolte C."/>
            <person name="Sykes S."/>
            <person name="Wortman J."/>
            <person name="Nusbaum C."/>
            <person name="Birren B."/>
        </authorList>
    </citation>
    <scope>NUCLEOTIDE SEQUENCE [LARGE SCALE GENOMIC DNA]</scope>
    <source>
        <strain evidence="2 3">ATCC 43532</strain>
    </source>
</reference>
<gene>
    <name evidence="2" type="ORF">HMPREF9334_00896</name>
</gene>
<organism evidence="2 3">
    <name type="scientific">Selenomonas infelix ATCC 43532</name>
    <dbReference type="NCBI Taxonomy" id="679201"/>
    <lineage>
        <taxon>Bacteria</taxon>
        <taxon>Bacillati</taxon>
        <taxon>Bacillota</taxon>
        <taxon>Negativicutes</taxon>
        <taxon>Selenomonadales</taxon>
        <taxon>Selenomonadaceae</taxon>
        <taxon>Selenomonas</taxon>
    </lineage>
</organism>
<evidence type="ECO:0000313" key="3">
    <source>
        <dbReference type="Proteomes" id="UP000004129"/>
    </source>
</evidence>
<dbReference type="STRING" id="679201.HMPREF9334_00896"/>
<dbReference type="EMBL" id="ACZM01000007">
    <property type="protein sequence ID" value="EHG21479.1"/>
    <property type="molecule type" value="Genomic_DNA"/>
</dbReference>
<evidence type="ECO:0000313" key="2">
    <source>
        <dbReference type="EMBL" id="EHG21479.1"/>
    </source>
</evidence>
<dbReference type="PATRIC" id="fig|679201.3.peg.905"/>
<sequence length="256" mass="28668">MTVYRKFFGTMLLAAVLLVGLFALQPAHAAQMEQQSVTKVLNYMEGDWYDADGNRVLQIGGGYINGCRVLAAYDFAGASSYGAGRFDILESTGSRSLYLTWDIRHADTDSIKLNDHQMLHRTARPPFNESVAGIHLGMTSAEVTAVLGAPPQTGDLRPYVGTYGWYYPDLRIAVTFDADTIDRILLLRGSRAVLEHSRLNCENAPYEFAQAYQMKRVPKINYDDRYSGSGCYGIGGEEYLSFGNRMEYVMLSKYWN</sequence>
<dbReference type="Proteomes" id="UP000004129">
    <property type="component" value="Unassembled WGS sequence"/>
</dbReference>
<name>G5GNE2_9FIRM</name>
<dbReference type="HOGENOM" id="CLU_095335_0_0_9"/>
<comment type="caution">
    <text evidence="2">The sequence shown here is derived from an EMBL/GenBank/DDBJ whole genome shotgun (WGS) entry which is preliminary data.</text>
</comment>